<dbReference type="GO" id="GO:0005737">
    <property type="term" value="C:cytoplasm"/>
    <property type="evidence" value="ECO:0007669"/>
    <property type="project" value="UniProtKB-SubCell"/>
</dbReference>
<dbReference type="GO" id="GO:0006307">
    <property type="term" value="P:DNA alkylation repair"/>
    <property type="evidence" value="ECO:0007669"/>
    <property type="project" value="UniProtKB-UniRule"/>
</dbReference>
<protein>
    <recommendedName>
        <fullName evidence="9">Methylated-DNA--protein-cysteine methyltransferase</fullName>
        <ecNumber evidence="9">2.1.1.63</ecNumber>
    </recommendedName>
    <alternativeName>
        <fullName evidence="9">6-O-methylguanine-DNA methyltransferase</fullName>
        <shortName evidence="9">MGMT</shortName>
    </alternativeName>
    <alternativeName>
        <fullName evidence="9">O-6-methylguanine-DNA-alkyltransferase</fullName>
    </alternativeName>
</protein>
<comment type="catalytic activity">
    <reaction evidence="1 9">
        <text>a 4-O-methyl-thymidine in DNA + L-cysteinyl-[protein] = a thymidine in DNA + S-methyl-L-cysteinyl-[protein]</text>
        <dbReference type="Rhea" id="RHEA:53428"/>
        <dbReference type="Rhea" id="RHEA-COMP:10131"/>
        <dbReference type="Rhea" id="RHEA-COMP:10132"/>
        <dbReference type="Rhea" id="RHEA-COMP:13555"/>
        <dbReference type="Rhea" id="RHEA-COMP:13556"/>
        <dbReference type="ChEBI" id="CHEBI:29950"/>
        <dbReference type="ChEBI" id="CHEBI:82612"/>
        <dbReference type="ChEBI" id="CHEBI:137386"/>
        <dbReference type="ChEBI" id="CHEBI:137387"/>
        <dbReference type="EC" id="2.1.1.63"/>
    </reaction>
</comment>
<proteinExistence type="inferred from homology"/>
<dbReference type="Gene3D" id="1.10.10.10">
    <property type="entry name" value="Winged helix-like DNA-binding domain superfamily/Winged helix DNA-binding domain"/>
    <property type="match status" value="1"/>
</dbReference>
<evidence type="ECO:0000259" key="10">
    <source>
        <dbReference type="Pfam" id="PF01035"/>
    </source>
</evidence>
<evidence type="ECO:0000256" key="7">
    <source>
        <dbReference type="ARBA" id="ARBA00023204"/>
    </source>
</evidence>
<evidence type="ECO:0000256" key="8">
    <source>
        <dbReference type="ARBA" id="ARBA00049348"/>
    </source>
</evidence>
<dbReference type="GO" id="GO:0003908">
    <property type="term" value="F:methylated-DNA-[protein]-cysteine S-methyltransferase activity"/>
    <property type="evidence" value="ECO:0007669"/>
    <property type="project" value="UniProtKB-UniRule"/>
</dbReference>
<comment type="subcellular location">
    <subcellularLocation>
        <location evidence="9">Cytoplasm</location>
    </subcellularLocation>
</comment>
<dbReference type="AlphaFoldDB" id="A0A923KVF8"/>
<comment type="caution">
    <text evidence="12">The sequence shown here is derived from an EMBL/GenBank/DDBJ whole genome shotgun (WGS) entry which is preliminary data.</text>
</comment>
<evidence type="ECO:0000256" key="2">
    <source>
        <dbReference type="ARBA" id="ARBA00008711"/>
    </source>
</evidence>
<dbReference type="InterPro" id="IPR023546">
    <property type="entry name" value="MGMT"/>
</dbReference>
<evidence type="ECO:0000256" key="1">
    <source>
        <dbReference type="ARBA" id="ARBA00001286"/>
    </source>
</evidence>
<dbReference type="PANTHER" id="PTHR10815:SF5">
    <property type="entry name" value="METHYLATED-DNA--PROTEIN-CYSTEINE METHYLTRANSFERASE"/>
    <property type="match status" value="1"/>
</dbReference>
<dbReference type="SUPFAM" id="SSF46767">
    <property type="entry name" value="Methylated DNA-protein cysteine methyltransferase, C-terminal domain"/>
    <property type="match status" value="1"/>
</dbReference>
<feature type="active site" description="Nucleophile; methyl group acceptor" evidence="9">
    <location>
        <position position="130"/>
    </location>
</feature>
<evidence type="ECO:0000256" key="9">
    <source>
        <dbReference type="HAMAP-Rule" id="MF_00772"/>
    </source>
</evidence>
<reference evidence="12" key="1">
    <citation type="submission" date="2020-08" db="EMBL/GenBank/DDBJ databases">
        <title>Novel species isolated from subtropical streams in China.</title>
        <authorList>
            <person name="Lu H."/>
        </authorList>
    </citation>
    <scope>NUCLEOTIDE SEQUENCE</scope>
    <source>
        <strain evidence="12">LX22W</strain>
    </source>
</reference>
<evidence type="ECO:0000256" key="6">
    <source>
        <dbReference type="ARBA" id="ARBA00022763"/>
    </source>
</evidence>
<evidence type="ECO:0000256" key="3">
    <source>
        <dbReference type="ARBA" id="ARBA00022490"/>
    </source>
</evidence>
<name>A0A923KVF8_9BURK</name>
<evidence type="ECO:0000256" key="4">
    <source>
        <dbReference type="ARBA" id="ARBA00022603"/>
    </source>
</evidence>
<dbReference type="HAMAP" id="MF_00772">
    <property type="entry name" value="OGT"/>
    <property type="match status" value="1"/>
</dbReference>
<dbReference type="Pfam" id="PF02870">
    <property type="entry name" value="Methyltransf_1N"/>
    <property type="match status" value="1"/>
</dbReference>
<comment type="miscellaneous">
    <text evidence="9">This enzyme catalyzes only one turnover and therefore is not strictly catalytic. According to one definition, an enzyme is a biocatalyst that acts repeatedly and over many reaction cycles.</text>
</comment>
<accession>A0A923KVF8</accession>
<keyword evidence="7 9" id="KW-0234">DNA repair</keyword>
<dbReference type="SUPFAM" id="SSF53155">
    <property type="entry name" value="Methylated DNA-protein cysteine methyltransferase domain"/>
    <property type="match status" value="1"/>
</dbReference>
<dbReference type="InterPro" id="IPR008332">
    <property type="entry name" value="MethylG_MeTrfase_N"/>
</dbReference>
<dbReference type="EMBL" id="JACOFZ010000010">
    <property type="protein sequence ID" value="MBC3883112.1"/>
    <property type="molecule type" value="Genomic_DNA"/>
</dbReference>
<dbReference type="FunFam" id="1.10.10.10:FF:000214">
    <property type="entry name" value="Methylated-DNA--protein-cysteine methyltransferase"/>
    <property type="match status" value="1"/>
</dbReference>
<dbReference type="PANTHER" id="PTHR10815">
    <property type="entry name" value="METHYLATED-DNA--PROTEIN-CYSTEINE METHYLTRANSFERASE"/>
    <property type="match status" value="1"/>
</dbReference>
<keyword evidence="13" id="KW-1185">Reference proteome</keyword>
<comment type="similarity">
    <text evidence="2 9">Belongs to the MGMT family.</text>
</comment>
<keyword evidence="3 9" id="KW-0963">Cytoplasm</keyword>
<dbReference type="Gene3D" id="3.30.160.70">
    <property type="entry name" value="Methylated DNA-protein cysteine methyltransferase domain"/>
    <property type="match status" value="1"/>
</dbReference>
<dbReference type="InterPro" id="IPR036217">
    <property type="entry name" value="MethylDNA_cys_MeTrfase_DNAb"/>
</dbReference>
<evidence type="ECO:0000313" key="12">
    <source>
        <dbReference type="EMBL" id="MBC3883112.1"/>
    </source>
</evidence>
<evidence type="ECO:0000313" key="13">
    <source>
        <dbReference type="Proteomes" id="UP000627446"/>
    </source>
</evidence>
<comment type="function">
    <text evidence="9">Involved in the cellular defense against the biological effects of O6-methylguanine (O6-MeG) and O4-methylthymine (O4-MeT) in DNA. Repairs the methylated nucleobase in DNA by stoichiometrically transferring the methyl group to a cysteine residue in the enzyme. This is a suicide reaction: the enzyme is irreversibly inactivated.</text>
</comment>
<dbReference type="InterPro" id="IPR014048">
    <property type="entry name" value="MethylDNA_cys_MeTrfase_DNA-bd"/>
</dbReference>
<dbReference type="InterPro" id="IPR036388">
    <property type="entry name" value="WH-like_DNA-bd_sf"/>
</dbReference>
<dbReference type="CDD" id="cd06445">
    <property type="entry name" value="ATase"/>
    <property type="match status" value="1"/>
</dbReference>
<dbReference type="InterPro" id="IPR036631">
    <property type="entry name" value="MGMT_N_sf"/>
</dbReference>
<feature type="domain" description="Methylguanine DNA methyltransferase ribonuclease-like" evidence="11">
    <location>
        <begin position="4"/>
        <end position="74"/>
    </location>
</feature>
<dbReference type="GO" id="GO:0032259">
    <property type="term" value="P:methylation"/>
    <property type="evidence" value="ECO:0007669"/>
    <property type="project" value="UniProtKB-KW"/>
</dbReference>
<evidence type="ECO:0000259" key="11">
    <source>
        <dbReference type="Pfam" id="PF02870"/>
    </source>
</evidence>
<keyword evidence="4 9" id="KW-0489">Methyltransferase</keyword>
<sequence length="164" mass="18247">MSLKYLHYPSPIGRLSLLGSDCFLHGVFFEEHRHHVPDPSWQQDLAHPILQRTQSQLTEYFAGRRFQFDLPLAPGLGTAFQQQVWAALVQIPFAQTTSYGALAQSIGKPKAVRALGAANGRNPFSIIVPCHRVIAANGDLHGYAGGLDKKQYLLDLEKRTLKID</sequence>
<dbReference type="RefSeq" id="WP_186917736.1">
    <property type="nucleotide sequence ID" value="NZ_JACOFZ010000010.1"/>
</dbReference>
<dbReference type="Proteomes" id="UP000627446">
    <property type="component" value="Unassembled WGS sequence"/>
</dbReference>
<dbReference type="NCBIfam" id="TIGR00589">
    <property type="entry name" value="ogt"/>
    <property type="match status" value="1"/>
</dbReference>
<evidence type="ECO:0000256" key="5">
    <source>
        <dbReference type="ARBA" id="ARBA00022679"/>
    </source>
</evidence>
<dbReference type="Pfam" id="PF01035">
    <property type="entry name" value="DNA_binding_1"/>
    <property type="match status" value="1"/>
</dbReference>
<dbReference type="EC" id="2.1.1.63" evidence="9"/>
<keyword evidence="5 9" id="KW-0808">Transferase</keyword>
<organism evidence="12 13">
    <name type="scientific">Undibacterium nitidum</name>
    <dbReference type="NCBI Taxonomy" id="2762298"/>
    <lineage>
        <taxon>Bacteria</taxon>
        <taxon>Pseudomonadati</taxon>
        <taxon>Pseudomonadota</taxon>
        <taxon>Betaproteobacteria</taxon>
        <taxon>Burkholderiales</taxon>
        <taxon>Oxalobacteraceae</taxon>
        <taxon>Undibacterium</taxon>
    </lineage>
</organism>
<comment type="catalytic activity">
    <reaction evidence="8 9">
        <text>a 6-O-methyl-2'-deoxyguanosine in DNA + L-cysteinyl-[protein] = S-methyl-L-cysteinyl-[protein] + a 2'-deoxyguanosine in DNA</text>
        <dbReference type="Rhea" id="RHEA:24000"/>
        <dbReference type="Rhea" id="RHEA-COMP:10131"/>
        <dbReference type="Rhea" id="RHEA-COMP:10132"/>
        <dbReference type="Rhea" id="RHEA-COMP:11367"/>
        <dbReference type="Rhea" id="RHEA-COMP:11368"/>
        <dbReference type="ChEBI" id="CHEBI:29950"/>
        <dbReference type="ChEBI" id="CHEBI:82612"/>
        <dbReference type="ChEBI" id="CHEBI:85445"/>
        <dbReference type="ChEBI" id="CHEBI:85448"/>
        <dbReference type="EC" id="2.1.1.63"/>
    </reaction>
</comment>
<feature type="domain" description="Methylated-DNA-[protein]-cysteine S-methyltransferase DNA binding" evidence="10">
    <location>
        <begin position="79"/>
        <end position="158"/>
    </location>
</feature>
<dbReference type="PROSITE" id="PS00374">
    <property type="entry name" value="MGMT"/>
    <property type="match status" value="1"/>
</dbReference>
<gene>
    <name evidence="12" type="ORF">H8K36_17085</name>
</gene>
<keyword evidence="6 9" id="KW-0227">DNA damage</keyword>
<dbReference type="InterPro" id="IPR001497">
    <property type="entry name" value="MethylDNA_cys_MeTrfase_AS"/>
</dbReference>